<keyword evidence="3" id="KW-0418">Kinase</keyword>
<dbReference type="RefSeq" id="WP_201449908.1">
    <property type="nucleotide sequence ID" value="NZ_VMSD01000006.1"/>
</dbReference>
<keyword evidence="3" id="KW-0808">Transferase</keyword>
<name>A0ABQ6YJJ6_9NOCA</name>
<protein>
    <submittedName>
        <fullName evidence="3">Ser/Thr protein kinase RdoA (MazF antagonist)</fullName>
    </submittedName>
</protein>
<dbReference type="InterPro" id="IPR011009">
    <property type="entry name" value="Kinase-like_dom_sf"/>
</dbReference>
<evidence type="ECO:0000313" key="3">
    <source>
        <dbReference type="EMBL" id="KAF0845972.1"/>
    </source>
</evidence>
<dbReference type="Pfam" id="PF01636">
    <property type="entry name" value="APH"/>
    <property type="match status" value="1"/>
</dbReference>
<organism evidence="3 4">
    <name type="scientific">Nocardia caishijiensis</name>
    <dbReference type="NCBI Taxonomy" id="184756"/>
    <lineage>
        <taxon>Bacteria</taxon>
        <taxon>Bacillati</taxon>
        <taxon>Actinomycetota</taxon>
        <taxon>Actinomycetes</taxon>
        <taxon>Mycobacteriales</taxon>
        <taxon>Nocardiaceae</taxon>
        <taxon>Nocardia</taxon>
    </lineage>
</organism>
<dbReference type="PANTHER" id="PTHR21064">
    <property type="entry name" value="AMINOGLYCOSIDE PHOSPHOTRANSFERASE DOMAIN-CONTAINING PROTEIN-RELATED"/>
    <property type="match status" value="1"/>
</dbReference>
<proteinExistence type="inferred from homology"/>
<dbReference type="SUPFAM" id="SSF56112">
    <property type="entry name" value="Protein kinase-like (PK-like)"/>
    <property type="match status" value="1"/>
</dbReference>
<accession>A0ABQ6YJJ6</accession>
<dbReference type="InterPro" id="IPR002575">
    <property type="entry name" value="Aminoglycoside_PTrfase"/>
</dbReference>
<comment type="caution">
    <text evidence="3">The sequence shown here is derived from an EMBL/GenBank/DDBJ whole genome shotgun (WGS) entry which is preliminary data.</text>
</comment>
<dbReference type="Gene3D" id="3.90.1200.10">
    <property type="match status" value="1"/>
</dbReference>
<dbReference type="GO" id="GO:0016301">
    <property type="term" value="F:kinase activity"/>
    <property type="evidence" value="ECO:0007669"/>
    <property type="project" value="UniProtKB-KW"/>
</dbReference>
<keyword evidence="4" id="KW-1185">Reference proteome</keyword>
<comment type="similarity">
    <text evidence="1">Belongs to the pseudomonas-type ThrB family.</text>
</comment>
<reference evidence="3 4" key="1">
    <citation type="submission" date="2019-07" db="EMBL/GenBank/DDBJ databases">
        <title>Genomic Encyclopedia of Type Strains, Phase IV (KMG-IV): sequencing the most valuable type-strain genomes for metagenomic binning, comparative biology and taxonomic classification.</title>
        <authorList>
            <person name="Goeker M."/>
        </authorList>
    </citation>
    <scope>NUCLEOTIDE SEQUENCE [LARGE SCALE GENOMIC DNA]</scope>
    <source>
        <strain evidence="3 4">DSM 44831</strain>
    </source>
</reference>
<dbReference type="EMBL" id="VMSD01000006">
    <property type="protein sequence ID" value="KAF0845972.1"/>
    <property type="molecule type" value="Genomic_DNA"/>
</dbReference>
<sequence>MDEERVFGMGDEPLAAPTWPALTEAEASSAVAATWGLDGTTIEWRSARPLSATVGVRTGSERFVVKRLPSALRDPVALAEEHRFMAHLRARGIPVPEVRTVTGSASQSAASCDRLGQHRFDVVPVSAGDGHADHRHAFVYEVHQAGEGDDRYRADFSWTPFRDVEDAAGAGTMLARLHSAAECFDAPARPARPLLASMHNDVVSAFEWHTARRPALAAFLADRDWRTEVPDLRADPTTVEPLWTHGDWHPTNLLWRDHEVTSVIDFGLSDRTTAVFDLATTVERTAVDWISLRDRGPANVRTDQITALFEGYQSIRPLNHAESRLLPDLLPLAHLGYELSEIDYFLTIPQEPRNAEIAYHDWLLGHLRWYETPEGHDLRTLLHELCVC</sequence>
<evidence type="ECO:0000259" key="2">
    <source>
        <dbReference type="Pfam" id="PF01636"/>
    </source>
</evidence>
<evidence type="ECO:0000313" key="4">
    <source>
        <dbReference type="Proteomes" id="UP000798951"/>
    </source>
</evidence>
<dbReference type="PANTHER" id="PTHR21064:SF6">
    <property type="entry name" value="AMINOGLYCOSIDE PHOSPHOTRANSFERASE DOMAIN-CONTAINING PROTEIN"/>
    <property type="match status" value="1"/>
</dbReference>
<dbReference type="InterPro" id="IPR050249">
    <property type="entry name" value="Pseudomonas-type_ThrB"/>
</dbReference>
<feature type="domain" description="Aminoglycoside phosphotransferase" evidence="2">
    <location>
        <begin position="53"/>
        <end position="318"/>
    </location>
</feature>
<evidence type="ECO:0000256" key="1">
    <source>
        <dbReference type="ARBA" id="ARBA00038240"/>
    </source>
</evidence>
<dbReference type="Proteomes" id="UP000798951">
    <property type="component" value="Unassembled WGS sequence"/>
</dbReference>
<gene>
    <name evidence="3" type="ORF">FNL39_106364</name>
</gene>